<organism evidence="1 2">
    <name type="scientific">Coemansia asiatica</name>
    <dbReference type="NCBI Taxonomy" id="1052880"/>
    <lineage>
        <taxon>Eukaryota</taxon>
        <taxon>Fungi</taxon>
        <taxon>Fungi incertae sedis</taxon>
        <taxon>Zoopagomycota</taxon>
        <taxon>Kickxellomycotina</taxon>
        <taxon>Kickxellomycetes</taxon>
        <taxon>Kickxellales</taxon>
        <taxon>Kickxellaceae</taxon>
        <taxon>Coemansia</taxon>
    </lineage>
</organism>
<evidence type="ECO:0000313" key="1">
    <source>
        <dbReference type="EMBL" id="KAJ1648279.1"/>
    </source>
</evidence>
<keyword evidence="2" id="KW-1185">Reference proteome</keyword>
<dbReference type="InterPro" id="IPR022036">
    <property type="entry name" value="DUF3605"/>
</dbReference>
<sequence>MPAIPLKRADAEALLSNEILCQKGDDHVGILRPYTWEEVKLVVAAERLDLLGRTIDKELAYREDMKKVREEYGSVLNYVRQVKLAAFIQETDSKHLVIPNDYPYALPDNVAHYIVWSKEKLTVGTVPDPDIKCIFEERLGKEVGPGKYEWIWFVNPPHLQSIPEVNHGHLIVLQL</sequence>
<reference evidence="1" key="1">
    <citation type="submission" date="2022-07" db="EMBL/GenBank/DDBJ databases">
        <title>Phylogenomic reconstructions and comparative analyses of Kickxellomycotina fungi.</title>
        <authorList>
            <person name="Reynolds N.K."/>
            <person name="Stajich J.E."/>
            <person name="Barry K."/>
            <person name="Grigoriev I.V."/>
            <person name="Crous P."/>
            <person name="Smith M.E."/>
        </authorList>
    </citation>
    <scope>NUCLEOTIDE SEQUENCE</scope>
    <source>
        <strain evidence="1">NBRC 105413</strain>
    </source>
</reference>
<proteinExistence type="predicted"/>
<comment type="caution">
    <text evidence="1">The sequence shown here is derived from an EMBL/GenBank/DDBJ whole genome shotgun (WGS) entry which is preliminary data.</text>
</comment>
<name>A0A9W7XQE6_9FUNG</name>
<dbReference type="PANTHER" id="PTHR35020">
    <property type="entry name" value="N-ACETYLGLUCOSAMINE-INDUCED PROTEIN 1"/>
    <property type="match status" value="1"/>
</dbReference>
<dbReference type="GO" id="GO:0005737">
    <property type="term" value="C:cytoplasm"/>
    <property type="evidence" value="ECO:0007669"/>
    <property type="project" value="TreeGrafter"/>
</dbReference>
<dbReference type="Pfam" id="PF12239">
    <property type="entry name" value="DUF3605"/>
    <property type="match status" value="1"/>
</dbReference>
<dbReference type="Proteomes" id="UP001145021">
    <property type="component" value="Unassembled WGS sequence"/>
</dbReference>
<dbReference type="PANTHER" id="PTHR35020:SF2">
    <property type="entry name" value="N-ACETYLGLUCOSAMINE-INDUCED PROTEIN 1"/>
    <property type="match status" value="1"/>
</dbReference>
<protein>
    <submittedName>
        <fullName evidence="1">Uncharacterized protein</fullName>
    </submittedName>
</protein>
<gene>
    <name evidence="1" type="ORF">LPJ64_000435</name>
</gene>
<dbReference type="AlphaFoldDB" id="A0A9W7XQE6"/>
<dbReference type="GO" id="GO:0006044">
    <property type="term" value="P:N-acetylglucosamine metabolic process"/>
    <property type="evidence" value="ECO:0007669"/>
    <property type="project" value="TreeGrafter"/>
</dbReference>
<evidence type="ECO:0000313" key="2">
    <source>
        <dbReference type="Proteomes" id="UP001145021"/>
    </source>
</evidence>
<accession>A0A9W7XQE6</accession>
<dbReference type="EMBL" id="JANBOH010000008">
    <property type="protein sequence ID" value="KAJ1648279.1"/>
    <property type="molecule type" value="Genomic_DNA"/>
</dbReference>